<name>A0A2P2KKV3_RHIMU</name>
<keyword evidence="1" id="KW-0812">Transmembrane</keyword>
<sequence length="58" mass="6905">MKEEEWKKKELIGAVLYAIAFYGLIVHRSLQLSRGSLSFFFVILFLFWLLIFALQCNY</sequence>
<evidence type="ECO:0000313" key="2">
    <source>
        <dbReference type="EMBL" id="MBX06348.1"/>
    </source>
</evidence>
<feature type="transmembrane region" description="Helical" evidence="1">
    <location>
        <begin position="12"/>
        <end position="30"/>
    </location>
</feature>
<evidence type="ECO:0000256" key="1">
    <source>
        <dbReference type="SAM" id="Phobius"/>
    </source>
</evidence>
<feature type="transmembrane region" description="Helical" evidence="1">
    <location>
        <begin position="36"/>
        <end position="54"/>
    </location>
</feature>
<keyword evidence="1" id="KW-1133">Transmembrane helix</keyword>
<protein>
    <submittedName>
        <fullName evidence="2">Uncharacterized protein</fullName>
    </submittedName>
</protein>
<keyword evidence="1" id="KW-0472">Membrane</keyword>
<proteinExistence type="predicted"/>
<organism evidence="2">
    <name type="scientific">Rhizophora mucronata</name>
    <name type="common">Asiatic mangrove</name>
    <dbReference type="NCBI Taxonomy" id="61149"/>
    <lineage>
        <taxon>Eukaryota</taxon>
        <taxon>Viridiplantae</taxon>
        <taxon>Streptophyta</taxon>
        <taxon>Embryophyta</taxon>
        <taxon>Tracheophyta</taxon>
        <taxon>Spermatophyta</taxon>
        <taxon>Magnoliopsida</taxon>
        <taxon>eudicotyledons</taxon>
        <taxon>Gunneridae</taxon>
        <taxon>Pentapetalae</taxon>
        <taxon>rosids</taxon>
        <taxon>fabids</taxon>
        <taxon>Malpighiales</taxon>
        <taxon>Rhizophoraceae</taxon>
        <taxon>Rhizophora</taxon>
    </lineage>
</organism>
<reference evidence="2" key="1">
    <citation type="submission" date="2018-02" db="EMBL/GenBank/DDBJ databases">
        <title>Rhizophora mucronata_Transcriptome.</title>
        <authorList>
            <person name="Meera S.P."/>
            <person name="Sreeshan A."/>
            <person name="Augustine A."/>
        </authorList>
    </citation>
    <scope>NUCLEOTIDE SEQUENCE</scope>
    <source>
        <tissue evidence="2">Leaf</tissue>
    </source>
</reference>
<dbReference type="AlphaFoldDB" id="A0A2P2KKV3"/>
<accession>A0A2P2KKV3</accession>
<dbReference type="EMBL" id="GGEC01025864">
    <property type="protein sequence ID" value="MBX06348.1"/>
    <property type="molecule type" value="Transcribed_RNA"/>
</dbReference>